<sequence>MNRTIRTARTARTTRPVRTAAHALAIAGLVLGLGACSAESVDEAIAKGVDTTVDEKYEVTYEVTGKSVDEITYHGGAGEAMEPELETVTAPTLPWKKTVELRGIMPPAVMPIAVDAGGADITCSITYKGKVIKEAKGEGMLTAGGCVAVSPIVG</sequence>
<evidence type="ECO:0000313" key="9">
    <source>
        <dbReference type="Proteomes" id="UP001431926"/>
    </source>
</evidence>
<comment type="subcellular location">
    <subcellularLocation>
        <location evidence="1">Cell membrane</location>
    </subcellularLocation>
</comment>
<proteinExistence type="inferred from homology"/>
<feature type="chain" id="PRO_5045427857" evidence="7">
    <location>
        <begin position="39"/>
        <end position="154"/>
    </location>
</feature>
<dbReference type="EMBL" id="CP109491">
    <property type="protein sequence ID" value="WUX37422.1"/>
    <property type="molecule type" value="Genomic_DNA"/>
</dbReference>
<keyword evidence="9" id="KW-1185">Reference proteome</keyword>
<dbReference type="Pfam" id="PF05423">
    <property type="entry name" value="Mycobact_memb"/>
    <property type="match status" value="1"/>
</dbReference>
<evidence type="ECO:0000313" key="8">
    <source>
        <dbReference type="EMBL" id="WUX37422.1"/>
    </source>
</evidence>
<keyword evidence="3" id="KW-1003">Cell membrane</keyword>
<comment type="similarity">
    <text evidence="2">Belongs to the MmpS family.</text>
</comment>
<name>A0ABZ1ZFB8_STRAQ</name>
<evidence type="ECO:0000256" key="5">
    <source>
        <dbReference type="ARBA" id="ARBA00022989"/>
    </source>
</evidence>
<organism evidence="8 9">
    <name type="scientific">Streptomyces anulatus</name>
    <name type="common">Streptomyces chrysomallus</name>
    <dbReference type="NCBI Taxonomy" id="1892"/>
    <lineage>
        <taxon>Bacteria</taxon>
        <taxon>Bacillati</taxon>
        <taxon>Actinomycetota</taxon>
        <taxon>Actinomycetes</taxon>
        <taxon>Kitasatosporales</taxon>
        <taxon>Streptomycetaceae</taxon>
        <taxon>Streptomyces</taxon>
    </lineage>
</organism>
<dbReference type="RefSeq" id="WP_329356132.1">
    <property type="nucleotide sequence ID" value="NZ_CP109490.1"/>
</dbReference>
<gene>
    <name evidence="8" type="ORF">OG367_14770</name>
</gene>
<protein>
    <submittedName>
        <fullName evidence="8">MmpS family transport accessory protein</fullName>
    </submittedName>
</protein>
<dbReference type="InterPro" id="IPR008693">
    <property type="entry name" value="MmpS"/>
</dbReference>
<feature type="signal peptide" evidence="7">
    <location>
        <begin position="1"/>
        <end position="38"/>
    </location>
</feature>
<evidence type="ECO:0000256" key="6">
    <source>
        <dbReference type="ARBA" id="ARBA00023136"/>
    </source>
</evidence>
<evidence type="ECO:0000256" key="7">
    <source>
        <dbReference type="SAM" id="SignalP"/>
    </source>
</evidence>
<keyword evidence="4" id="KW-0812">Transmembrane</keyword>
<reference evidence="8" key="1">
    <citation type="submission" date="2022-10" db="EMBL/GenBank/DDBJ databases">
        <title>The complete genomes of actinobacterial strains from the NBC collection.</title>
        <authorList>
            <person name="Joergensen T.S."/>
            <person name="Alvarez Arevalo M."/>
            <person name="Sterndorff E.B."/>
            <person name="Faurdal D."/>
            <person name="Vuksanovic O."/>
            <person name="Mourched A.-S."/>
            <person name="Charusanti P."/>
            <person name="Shaw S."/>
            <person name="Blin K."/>
            <person name="Weber T."/>
        </authorList>
    </citation>
    <scope>NUCLEOTIDE SEQUENCE</scope>
    <source>
        <strain evidence="8">NBC_01436</strain>
    </source>
</reference>
<dbReference type="InterPro" id="IPR038468">
    <property type="entry name" value="MmpS_C"/>
</dbReference>
<evidence type="ECO:0000256" key="4">
    <source>
        <dbReference type="ARBA" id="ARBA00022692"/>
    </source>
</evidence>
<keyword evidence="5" id="KW-1133">Transmembrane helix</keyword>
<evidence type="ECO:0000256" key="3">
    <source>
        <dbReference type="ARBA" id="ARBA00022475"/>
    </source>
</evidence>
<evidence type="ECO:0000256" key="1">
    <source>
        <dbReference type="ARBA" id="ARBA00004236"/>
    </source>
</evidence>
<keyword evidence="7" id="KW-0732">Signal</keyword>
<dbReference type="Gene3D" id="2.60.40.2880">
    <property type="entry name" value="MmpS1-5, C-terminal soluble domain"/>
    <property type="match status" value="1"/>
</dbReference>
<accession>A0ABZ1ZFB8</accession>
<dbReference type="Proteomes" id="UP001431926">
    <property type="component" value="Chromosome"/>
</dbReference>
<keyword evidence="6" id="KW-0472">Membrane</keyword>
<evidence type="ECO:0000256" key="2">
    <source>
        <dbReference type="ARBA" id="ARBA00007531"/>
    </source>
</evidence>